<keyword evidence="2" id="KW-0489">Methyltransferase</keyword>
<sequence length="285" mass="31402">MPRQAKKPRTTYHQSDNADVYRKNASFVFSSEYTAPVLRLLDPQPGERIVDLGCGTGELTIEIGRILGSTGCIVGQDVSSDMIITAELQYIKEAGMLESNLAAANFKAQDGHDGVCLPFNKLPVDKVFSNAALHWMKRSPQLVLSHVFGALKPGGRFAAELGGHMNCVGVRSALHRAIRARGLDPDSLDPWFFPTAEQYSTMLRKEGFVVESCELVPRLTPLPKKTGLKGWLSTFAGPFLNALPTMAEEIVDEVEEALKVDMYDEGSGVWTVMYVRLRVLAFKPE</sequence>
<dbReference type="EC" id="2.1.1.-" evidence="2"/>
<feature type="domain" description="Methyltransferase" evidence="1">
    <location>
        <begin position="45"/>
        <end position="160"/>
    </location>
</feature>
<dbReference type="Gene3D" id="3.40.50.150">
    <property type="entry name" value="Vaccinia Virus protein VP39"/>
    <property type="match status" value="1"/>
</dbReference>
<dbReference type="OrthoDB" id="10017101at2759"/>
<dbReference type="Pfam" id="PF13847">
    <property type="entry name" value="Methyltransf_31"/>
    <property type="match status" value="1"/>
</dbReference>
<dbReference type="Proteomes" id="UP000014071">
    <property type="component" value="Unassembled WGS sequence"/>
</dbReference>
<dbReference type="EMBL" id="DF238772">
    <property type="protein sequence ID" value="GAC93060.1"/>
    <property type="molecule type" value="Genomic_DNA"/>
</dbReference>
<dbReference type="AlphaFoldDB" id="R9P4M5"/>
<keyword evidence="2" id="KW-0808">Transferase</keyword>
<proteinExistence type="predicted"/>
<evidence type="ECO:0000313" key="3">
    <source>
        <dbReference type="Proteomes" id="UP000014071"/>
    </source>
</evidence>
<dbReference type="PANTHER" id="PTHR43861">
    <property type="entry name" value="TRANS-ACONITATE 2-METHYLTRANSFERASE-RELATED"/>
    <property type="match status" value="1"/>
</dbReference>
<accession>R9P4M5</accession>
<dbReference type="GO" id="GO:0008168">
    <property type="term" value="F:methyltransferase activity"/>
    <property type="evidence" value="ECO:0007669"/>
    <property type="project" value="UniProtKB-KW"/>
</dbReference>
<dbReference type="SUPFAM" id="SSF53335">
    <property type="entry name" value="S-adenosyl-L-methionine-dependent methyltransferases"/>
    <property type="match status" value="1"/>
</dbReference>
<dbReference type="InterPro" id="IPR029063">
    <property type="entry name" value="SAM-dependent_MTases_sf"/>
</dbReference>
<name>R9P4M5_PSEHS</name>
<dbReference type="GeneID" id="24105926"/>
<dbReference type="InterPro" id="IPR025714">
    <property type="entry name" value="Methyltranfer_dom"/>
</dbReference>
<dbReference type="HOGENOM" id="CLU_037990_5_3_1"/>
<protein>
    <submittedName>
        <fullName evidence="2">Methyltransferase</fullName>
        <ecNumber evidence="2">2.1.1.-</ecNumber>
    </submittedName>
</protein>
<organism evidence="2 3">
    <name type="scientific">Pseudozyma hubeiensis (strain SY62)</name>
    <name type="common">Yeast</name>
    <dbReference type="NCBI Taxonomy" id="1305764"/>
    <lineage>
        <taxon>Eukaryota</taxon>
        <taxon>Fungi</taxon>
        <taxon>Dikarya</taxon>
        <taxon>Basidiomycota</taxon>
        <taxon>Ustilaginomycotina</taxon>
        <taxon>Ustilaginomycetes</taxon>
        <taxon>Ustilaginales</taxon>
        <taxon>Ustilaginaceae</taxon>
        <taxon>Pseudozyma</taxon>
    </lineage>
</organism>
<dbReference type="RefSeq" id="XP_012186647.1">
    <property type="nucleotide sequence ID" value="XM_012331257.1"/>
</dbReference>
<dbReference type="GO" id="GO:0032259">
    <property type="term" value="P:methylation"/>
    <property type="evidence" value="ECO:0007669"/>
    <property type="project" value="UniProtKB-KW"/>
</dbReference>
<keyword evidence="3" id="KW-1185">Reference proteome</keyword>
<dbReference type="CDD" id="cd02440">
    <property type="entry name" value="AdoMet_MTases"/>
    <property type="match status" value="1"/>
</dbReference>
<reference evidence="3" key="1">
    <citation type="journal article" date="2013" name="Genome Announc.">
        <title>Draft genome sequence of the basidiomycetous yeast-like fungus Pseudozyma hubeiensis SY62, which produces an abundant amount of the biosurfactant mannosylerythritol lipids.</title>
        <authorList>
            <person name="Konishi M."/>
            <person name="Hatada Y."/>
            <person name="Horiuchi J."/>
        </authorList>
    </citation>
    <scope>NUCLEOTIDE SEQUENCE [LARGE SCALE GENOMIC DNA]</scope>
    <source>
        <strain evidence="3">SY62</strain>
    </source>
</reference>
<evidence type="ECO:0000313" key="2">
    <source>
        <dbReference type="EMBL" id="GAC93060.1"/>
    </source>
</evidence>
<dbReference type="PANTHER" id="PTHR43861:SF1">
    <property type="entry name" value="TRANS-ACONITATE 2-METHYLTRANSFERASE"/>
    <property type="match status" value="1"/>
</dbReference>
<dbReference type="STRING" id="1305764.R9P4M5"/>
<dbReference type="eggNOG" id="ENOG502RZIN">
    <property type="taxonomic scope" value="Eukaryota"/>
</dbReference>
<gene>
    <name evidence="2" type="ORF">PHSY_000621</name>
</gene>
<evidence type="ECO:0000259" key="1">
    <source>
        <dbReference type="Pfam" id="PF13847"/>
    </source>
</evidence>